<evidence type="ECO:0000313" key="2">
    <source>
        <dbReference type="Proteomes" id="UP001500840"/>
    </source>
</evidence>
<accession>A0ABP8N2J8</accession>
<gene>
    <name evidence="1" type="ORF">GCM10023156_37510</name>
</gene>
<sequence>MNRNLPSIEFRAKSSLTRVGCVDLTVTDCGDGDVEIEGTVDSYNDRVMAITVTRALPGVRRITDLMRH</sequence>
<keyword evidence="2" id="KW-1185">Reference proteome</keyword>
<proteinExistence type="predicted"/>
<dbReference type="EMBL" id="BAABGA010000046">
    <property type="protein sequence ID" value="GAA4458812.1"/>
    <property type="molecule type" value="Genomic_DNA"/>
</dbReference>
<evidence type="ECO:0000313" key="1">
    <source>
        <dbReference type="EMBL" id="GAA4458812.1"/>
    </source>
</evidence>
<protein>
    <recommendedName>
        <fullName evidence="3">BON domain-containing protein</fullName>
    </recommendedName>
</protein>
<evidence type="ECO:0008006" key="3">
    <source>
        <dbReference type="Google" id="ProtNLM"/>
    </source>
</evidence>
<organism evidence="1 2">
    <name type="scientific">Novipirellula rosea</name>
    <dbReference type="NCBI Taxonomy" id="1031540"/>
    <lineage>
        <taxon>Bacteria</taxon>
        <taxon>Pseudomonadati</taxon>
        <taxon>Planctomycetota</taxon>
        <taxon>Planctomycetia</taxon>
        <taxon>Pirellulales</taxon>
        <taxon>Pirellulaceae</taxon>
        <taxon>Novipirellula</taxon>
    </lineage>
</organism>
<comment type="caution">
    <text evidence="1">The sequence shown here is derived from an EMBL/GenBank/DDBJ whole genome shotgun (WGS) entry which is preliminary data.</text>
</comment>
<dbReference type="Gene3D" id="3.30.1340.30">
    <property type="match status" value="1"/>
</dbReference>
<name>A0ABP8N2J8_9BACT</name>
<dbReference type="Proteomes" id="UP001500840">
    <property type="component" value="Unassembled WGS sequence"/>
</dbReference>
<dbReference type="RefSeq" id="WP_345324465.1">
    <property type="nucleotide sequence ID" value="NZ_BAABGA010000046.1"/>
</dbReference>
<reference evidence="2" key="1">
    <citation type="journal article" date="2019" name="Int. J. Syst. Evol. Microbiol.">
        <title>The Global Catalogue of Microorganisms (GCM) 10K type strain sequencing project: providing services to taxonomists for standard genome sequencing and annotation.</title>
        <authorList>
            <consortium name="The Broad Institute Genomics Platform"/>
            <consortium name="The Broad Institute Genome Sequencing Center for Infectious Disease"/>
            <person name="Wu L."/>
            <person name="Ma J."/>
        </authorList>
    </citation>
    <scope>NUCLEOTIDE SEQUENCE [LARGE SCALE GENOMIC DNA]</scope>
    <source>
        <strain evidence="2">JCM 17759</strain>
    </source>
</reference>